<evidence type="ECO:0000256" key="2">
    <source>
        <dbReference type="SAM" id="Phobius"/>
    </source>
</evidence>
<keyword evidence="2" id="KW-0812">Transmembrane</keyword>
<name>A0A8J6TAL2_9BACT</name>
<dbReference type="AlphaFoldDB" id="A0A8J6TAL2"/>
<evidence type="ECO:0000313" key="3">
    <source>
        <dbReference type="EMBL" id="MBC8209003.1"/>
    </source>
</evidence>
<comment type="caution">
    <text evidence="3">The sequence shown here is derived from an EMBL/GenBank/DDBJ whole genome shotgun (WGS) entry which is preliminary data.</text>
</comment>
<evidence type="ECO:0008006" key="5">
    <source>
        <dbReference type="Google" id="ProtNLM"/>
    </source>
</evidence>
<keyword evidence="1" id="KW-0175">Coiled coil</keyword>
<sequence>MWIRNQINTLQGLLFNQPLNRLFQIISIAAIILLAATIVLGIKQHFLYKHCDQMISKSERMLFQFTTLKEHINDTLITHKKLNIKELSIEIEALKEHLDVISDDLLIPADFKMALISEVDLVGLAVALRGLDSNTENSVAMQLSPLSQRLTTLSSRLTHFHKTLTTYTQGLLLGLHKIIIGSLAMVIFLISLLLFIVNRSIAKPIYDLCRNVVFSRRNKQNKTISSTTKPSTSLHELVRDIEQMGTESQRLHALIDGFDLLESLSAQKLSTDELFQEICSILTASNNYCLVWIGELEGQNQIAKPICACGCLSNKTGECLNTLGHLLKYCKQHGNLCESAIKAASNGRQTIIRNSINNLPDNLLANLSLTDGPYSSASFPVTITSDNLILLSLYSQGHDSFQENEVNLLNLFCLRLNSLLTHPKISQETNAHHHLPLISNNSQLEFYRSSLIGSLSQGLNNEMTNLINGGINYTQALMDELPSDPSNRESQELLTKLFNEEQKIAQLIKAMQLVGEEVGQSRNRISTQEIFETMEILFQRRMKVTGIKLILNSPPDVYVSGNVANHLMLVLPALIEQTRLRYQHDQKGSLTKKKIELHTTASDINKTTITLIDQASSPWTTISSGSDQKDVSLLPLLDPSFCNDILSHCGATVELTKDNDFNNICTITITKEIKQ</sequence>
<evidence type="ECO:0000256" key="1">
    <source>
        <dbReference type="SAM" id="Coils"/>
    </source>
</evidence>
<organism evidence="3 4">
    <name type="scientific">Candidatus Desulfatifera sulfidica</name>
    <dbReference type="NCBI Taxonomy" id="2841691"/>
    <lineage>
        <taxon>Bacteria</taxon>
        <taxon>Pseudomonadati</taxon>
        <taxon>Thermodesulfobacteriota</taxon>
        <taxon>Desulfobulbia</taxon>
        <taxon>Desulfobulbales</taxon>
        <taxon>Desulfobulbaceae</taxon>
        <taxon>Candidatus Desulfatifera</taxon>
    </lineage>
</organism>
<feature type="transmembrane region" description="Helical" evidence="2">
    <location>
        <begin position="178"/>
        <end position="197"/>
    </location>
</feature>
<feature type="coiled-coil region" evidence="1">
    <location>
        <begin position="77"/>
        <end position="104"/>
    </location>
</feature>
<proteinExistence type="predicted"/>
<dbReference type="EMBL" id="JACNLK010000069">
    <property type="protein sequence ID" value="MBC8209003.1"/>
    <property type="molecule type" value="Genomic_DNA"/>
</dbReference>
<evidence type="ECO:0000313" key="4">
    <source>
        <dbReference type="Proteomes" id="UP000599024"/>
    </source>
</evidence>
<accession>A0A8J6TAL2</accession>
<keyword evidence="2" id="KW-1133">Transmembrane helix</keyword>
<dbReference type="Proteomes" id="UP000599024">
    <property type="component" value="Unassembled WGS sequence"/>
</dbReference>
<protein>
    <recommendedName>
        <fullName evidence="5">GAF domain-containing protein</fullName>
    </recommendedName>
</protein>
<feature type="transmembrane region" description="Helical" evidence="2">
    <location>
        <begin position="22"/>
        <end position="42"/>
    </location>
</feature>
<keyword evidence="2" id="KW-0472">Membrane</keyword>
<reference evidence="3 4" key="1">
    <citation type="submission" date="2020-08" db="EMBL/GenBank/DDBJ databases">
        <title>Bridging the membrane lipid divide: bacteria of the FCB group superphylum have the potential to synthesize archaeal ether lipids.</title>
        <authorList>
            <person name="Villanueva L."/>
            <person name="Von Meijenfeldt F.A.B."/>
            <person name="Westbye A.B."/>
            <person name="Yadav S."/>
            <person name="Hopmans E.C."/>
            <person name="Dutilh B.E."/>
            <person name="Sinninghe Damste J.S."/>
        </authorList>
    </citation>
    <scope>NUCLEOTIDE SEQUENCE [LARGE SCALE GENOMIC DNA]</scope>
    <source>
        <strain evidence="3">NIOZ-UU81</strain>
    </source>
</reference>
<gene>
    <name evidence="3" type="ORF">H8E79_07540</name>
</gene>